<keyword evidence="4 10" id="KW-0808">Transferase</keyword>
<dbReference type="InterPro" id="IPR039657">
    <property type="entry name" value="Dimethylallyltransferase"/>
</dbReference>
<dbReference type="GO" id="GO:0005524">
    <property type="term" value="F:ATP binding"/>
    <property type="evidence" value="ECO:0007669"/>
    <property type="project" value="UniProtKB-UniRule"/>
</dbReference>
<dbReference type="EMBL" id="PEYU01000049">
    <property type="protein sequence ID" value="PIS22376.1"/>
    <property type="molecule type" value="Genomic_DNA"/>
</dbReference>
<dbReference type="InterPro" id="IPR027417">
    <property type="entry name" value="P-loop_NTPase"/>
</dbReference>
<gene>
    <name evidence="10" type="primary">miaA</name>
    <name evidence="11" type="ORF">COT50_02285</name>
</gene>
<name>A0A2H0XBU3_UNCKA</name>
<keyword evidence="8 10" id="KW-0460">Magnesium</keyword>
<evidence type="ECO:0000313" key="12">
    <source>
        <dbReference type="Proteomes" id="UP000231252"/>
    </source>
</evidence>
<keyword evidence="6 10" id="KW-0547">Nucleotide-binding</keyword>
<feature type="region of interest" description="Interaction with substrate tRNA" evidence="10">
    <location>
        <begin position="35"/>
        <end position="38"/>
    </location>
</feature>
<proteinExistence type="inferred from homology"/>
<comment type="function">
    <text evidence="2 10">Catalyzes the transfer of a dimethylallyl group onto the adenine at position 37 in tRNAs that read codons beginning with uridine, leading to the formation of N6-(dimethylallyl)adenosine (i(6)A).</text>
</comment>
<comment type="similarity">
    <text evidence="3 10">Belongs to the IPP transferase family.</text>
</comment>
<dbReference type="GO" id="GO:0006400">
    <property type="term" value="P:tRNA modification"/>
    <property type="evidence" value="ECO:0007669"/>
    <property type="project" value="TreeGrafter"/>
</dbReference>
<dbReference type="InterPro" id="IPR018022">
    <property type="entry name" value="IPT"/>
</dbReference>
<dbReference type="Pfam" id="PF01715">
    <property type="entry name" value="IPPT"/>
    <property type="match status" value="1"/>
</dbReference>
<evidence type="ECO:0000313" key="11">
    <source>
        <dbReference type="EMBL" id="PIS22376.1"/>
    </source>
</evidence>
<evidence type="ECO:0000256" key="8">
    <source>
        <dbReference type="ARBA" id="ARBA00022842"/>
    </source>
</evidence>
<feature type="binding site" evidence="10">
    <location>
        <begin position="10"/>
        <end position="17"/>
    </location>
    <ligand>
        <name>ATP</name>
        <dbReference type="ChEBI" id="CHEBI:30616"/>
    </ligand>
</feature>
<dbReference type="Gene3D" id="3.40.50.300">
    <property type="entry name" value="P-loop containing nucleotide triphosphate hydrolases"/>
    <property type="match status" value="1"/>
</dbReference>
<dbReference type="PANTHER" id="PTHR11088">
    <property type="entry name" value="TRNA DIMETHYLALLYLTRANSFERASE"/>
    <property type="match status" value="1"/>
</dbReference>
<dbReference type="PANTHER" id="PTHR11088:SF60">
    <property type="entry name" value="TRNA DIMETHYLALLYLTRANSFERASE"/>
    <property type="match status" value="1"/>
</dbReference>
<dbReference type="SUPFAM" id="SSF52540">
    <property type="entry name" value="P-loop containing nucleoside triphosphate hydrolases"/>
    <property type="match status" value="1"/>
</dbReference>
<evidence type="ECO:0000256" key="1">
    <source>
        <dbReference type="ARBA" id="ARBA00001946"/>
    </source>
</evidence>
<dbReference type="Proteomes" id="UP000231252">
    <property type="component" value="Unassembled WGS sequence"/>
</dbReference>
<evidence type="ECO:0000256" key="9">
    <source>
        <dbReference type="ARBA" id="ARBA00049563"/>
    </source>
</evidence>
<dbReference type="GO" id="GO:0052381">
    <property type="term" value="F:tRNA dimethylallyltransferase activity"/>
    <property type="evidence" value="ECO:0007669"/>
    <property type="project" value="UniProtKB-UniRule"/>
</dbReference>
<dbReference type="AlphaFoldDB" id="A0A2H0XBU3"/>
<feature type="binding site" evidence="10">
    <location>
        <begin position="12"/>
        <end position="17"/>
    </location>
    <ligand>
        <name>substrate</name>
    </ligand>
</feature>
<comment type="caution">
    <text evidence="11">The sequence shown here is derived from an EMBL/GenBank/DDBJ whole genome shotgun (WGS) entry which is preliminary data.</text>
</comment>
<feature type="site" description="Interaction with substrate tRNA" evidence="10">
    <location>
        <position position="137"/>
    </location>
</feature>
<dbReference type="HAMAP" id="MF_00185">
    <property type="entry name" value="IPP_trans"/>
    <property type="match status" value="1"/>
</dbReference>
<comment type="subunit">
    <text evidence="10">Monomer.</text>
</comment>
<evidence type="ECO:0000256" key="3">
    <source>
        <dbReference type="ARBA" id="ARBA00005842"/>
    </source>
</evidence>
<dbReference type="EC" id="2.5.1.75" evidence="10"/>
<protein>
    <recommendedName>
        <fullName evidence="10">tRNA dimethylallyltransferase</fullName>
        <ecNumber evidence="10">2.5.1.75</ecNumber>
    </recommendedName>
    <alternativeName>
        <fullName evidence="10">Dimethylallyl diphosphate:tRNA dimethylallyltransferase</fullName>
        <shortName evidence="10">DMAPP:tRNA dimethylallyltransferase</shortName>
        <shortName evidence="10">DMATase</shortName>
    </alternativeName>
    <alternativeName>
        <fullName evidence="10">Isopentenyl-diphosphate:tRNA isopentenyltransferase</fullName>
        <shortName evidence="10">IPP transferase</shortName>
        <shortName evidence="10">IPPT</shortName>
        <shortName evidence="10">IPTase</shortName>
    </alternativeName>
</protein>
<evidence type="ECO:0000256" key="6">
    <source>
        <dbReference type="ARBA" id="ARBA00022741"/>
    </source>
</evidence>
<accession>A0A2H0XBU3</accession>
<evidence type="ECO:0000256" key="4">
    <source>
        <dbReference type="ARBA" id="ARBA00022679"/>
    </source>
</evidence>
<dbReference type="Gene3D" id="1.10.20.140">
    <property type="match status" value="1"/>
</dbReference>
<comment type="catalytic activity">
    <reaction evidence="9 10">
        <text>adenosine(37) in tRNA + dimethylallyl diphosphate = N(6)-dimethylallyladenosine(37) in tRNA + diphosphate</text>
        <dbReference type="Rhea" id="RHEA:26482"/>
        <dbReference type="Rhea" id="RHEA-COMP:10162"/>
        <dbReference type="Rhea" id="RHEA-COMP:10375"/>
        <dbReference type="ChEBI" id="CHEBI:33019"/>
        <dbReference type="ChEBI" id="CHEBI:57623"/>
        <dbReference type="ChEBI" id="CHEBI:74411"/>
        <dbReference type="ChEBI" id="CHEBI:74415"/>
        <dbReference type="EC" id="2.5.1.75"/>
    </reaction>
</comment>
<evidence type="ECO:0000256" key="5">
    <source>
        <dbReference type="ARBA" id="ARBA00022694"/>
    </source>
</evidence>
<keyword evidence="5 10" id="KW-0819">tRNA processing</keyword>
<evidence type="ECO:0000256" key="2">
    <source>
        <dbReference type="ARBA" id="ARBA00003213"/>
    </source>
</evidence>
<sequence>MSNKLIVILGPTCTGKTFLAVNLCKRFNGAIISADSRQVVRFMDIGTGKVPAGENHQQIAKLVDKWIVDGVDISGYDLVSPDEYFSAYNFVQYYQRIFPRVSRNGKSVFLVGGTGFYIDAVTGRAALAEISPNMKLRKSLEKLSTEELAEKLCELDESIYKIIDTKNPARLVRAIERATQTSSVVASGMTIHNPVYIGLTAEREILYNRADRWVDGIFTEKLFEEVQLIQTRFPKSHRLKGLIYTSSVDYLTGLIPLEEAKQQAKFAMHAYIRRQQTWFKRNPEIKWLDISNKNFDSEASSIVQSELNG</sequence>
<reference evidence="12" key="1">
    <citation type="submission" date="2017-09" db="EMBL/GenBank/DDBJ databases">
        <title>Depth-based differentiation of microbial function through sediment-hosted aquifers and enrichment of novel symbionts in the deep terrestrial subsurface.</title>
        <authorList>
            <person name="Probst A.J."/>
            <person name="Ladd B."/>
            <person name="Jarett J.K."/>
            <person name="Geller-Mcgrath D.E."/>
            <person name="Sieber C.M.K."/>
            <person name="Emerson J.B."/>
            <person name="Anantharaman K."/>
            <person name="Thomas B.C."/>
            <person name="Malmstrom R."/>
            <person name="Stieglmeier M."/>
            <person name="Klingl A."/>
            <person name="Woyke T."/>
            <person name="Ryan C.M."/>
            <person name="Banfield J.F."/>
        </authorList>
    </citation>
    <scope>NUCLEOTIDE SEQUENCE [LARGE SCALE GENOMIC DNA]</scope>
</reference>
<comment type="cofactor">
    <cofactor evidence="1 10">
        <name>Mg(2+)</name>
        <dbReference type="ChEBI" id="CHEBI:18420"/>
    </cofactor>
</comment>
<evidence type="ECO:0000256" key="7">
    <source>
        <dbReference type="ARBA" id="ARBA00022840"/>
    </source>
</evidence>
<keyword evidence="7 10" id="KW-0067">ATP-binding</keyword>
<organism evidence="11 12">
    <name type="scientific">candidate division WWE3 bacterium CG08_land_8_20_14_0_20_41_10</name>
    <dbReference type="NCBI Taxonomy" id="1975085"/>
    <lineage>
        <taxon>Bacteria</taxon>
        <taxon>Katanobacteria</taxon>
    </lineage>
</organism>
<evidence type="ECO:0000256" key="10">
    <source>
        <dbReference type="HAMAP-Rule" id="MF_00185"/>
    </source>
</evidence>
<comment type="caution">
    <text evidence="10">Lacks conserved residue(s) required for the propagation of feature annotation.</text>
</comment>
<feature type="site" description="Interaction with substrate tRNA" evidence="10">
    <location>
        <position position="114"/>
    </location>
</feature>